<accession>A0A5R9AAL3</accession>
<keyword evidence="1" id="KW-1133">Transmembrane helix</keyword>
<keyword evidence="1" id="KW-0472">Membrane</keyword>
<reference evidence="2 3" key="1">
    <citation type="submission" date="2019-05" db="EMBL/GenBank/DDBJ databases">
        <authorList>
            <person name="Moore K."/>
            <person name="O'Neill P."/>
            <person name="Farbos A."/>
            <person name="Studholme D.J."/>
        </authorList>
    </citation>
    <scope>NUCLEOTIDE SEQUENCE [LARGE SCALE GENOMIC DNA]</scope>
    <source>
        <strain evidence="2 3">DSM 9128</strain>
    </source>
</reference>
<evidence type="ECO:0000313" key="2">
    <source>
        <dbReference type="EMBL" id="TLP75134.1"/>
    </source>
</evidence>
<feature type="transmembrane region" description="Helical" evidence="1">
    <location>
        <begin position="15"/>
        <end position="36"/>
    </location>
</feature>
<name>A0A5R9AAL3_PSENT</name>
<organism evidence="2 3">
    <name type="scientific">Pseudomonas nitroreducens</name>
    <dbReference type="NCBI Taxonomy" id="46680"/>
    <lineage>
        <taxon>Bacteria</taxon>
        <taxon>Pseudomonadati</taxon>
        <taxon>Pseudomonadota</taxon>
        <taxon>Gammaproteobacteria</taxon>
        <taxon>Pseudomonadales</taxon>
        <taxon>Pseudomonadaceae</taxon>
        <taxon>Pseudomonas</taxon>
    </lineage>
</organism>
<dbReference type="RefSeq" id="WP_081520058.1">
    <property type="nucleotide sequence ID" value="NZ_VASG01000003.1"/>
</dbReference>
<proteinExistence type="predicted"/>
<dbReference type="Proteomes" id="UP000307510">
    <property type="component" value="Unassembled WGS sequence"/>
</dbReference>
<protein>
    <submittedName>
        <fullName evidence="2">DUF2474 domain-containing protein</fullName>
    </submittedName>
</protein>
<dbReference type="AlphaFoldDB" id="A0A5R9AAL3"/>
<sequence length="49" mass="5397">MTHEEPQKAPLRKRLGWLVLIWALSVAGLGIAAWLMRLFMSAAGLGTPH</sequence>
<dbReference type="EMBL" id="VASG01000003">
    <property type="protein sequence ID" value="TLP75134.1"/>
    <property type="molecule type" value="Genomic_DNA"/>
</dbReference>
<evidence type="ECO:0000256" key="1">
    <source>
        <dbReference type="SAM" id="Phobius"/>
    </source>
</evidence>
<gene>
    <name evidence="2" type="ORF">FEA48_13100</name>
</gene>
<dbReference type="InterPro" id="IPR018895">
    <property type="entry name" value="DUF2474"/>
</dbReference>
<reference evidence="3" key="2">
    <citation type="submission" date="2019-06" db="EMBL/GenBank/DDBJ databases">
        <title>AzeR, a transcriptional regulator that responds to azelaic acid in Pseudomonas nitroreducens.</title>
        <authorList>
            <person name="Bez C."/>
            <person name="Javvadi S.G."/>
            <person name="Bertani I."/>
            <person name="Devescovi G."/>
            <person name="Studholme D.J."/>
            <person name="Geller A."/>
            <person name="Levy A."/>
            <person name="Venturi V."/>
        </authorList>
    </citation>
    <scope>NUCLEOTIDE SEQUENCE [LARGE SCALE GENOMIC DNA]</scope>
    <source>
        <strain evidence="3">DSM 9128</strain>
    </source>
</reference>
<dbReference type="Pfam" id="PF10617">
    <property type="entry name" value="DUF2474"/>
    <property type="match status" value="1"/>
</dbReference>
<keyword evidence="1" id="KW-0812">Transmembrane</keyword>
<comment type="caution">
    <text evidence="2">The sequence shown here is derived from an EMBL/GenBank/DDBJ whole genome shotgun (WGS) entry which is preliminary data.</text>
</comment>
<evidence type="ECO:0000313" key="3">
    <source>
        <dbReference type="Proteomes" id="UP000307510"/>
    </source>
</evidence>